<dbReference type="EMBL" id="QGNW01002045">
    <property type="protein sequence ID" value="RVW26036.1"/>
    <property type="molecule type" value="Genomic_DNA"/>
</dbReference>
<comment type="caution">
    <text evidence="2">The sequence shown here is derived from an EMBL/GenBank/DDBJ whole genome shotgun (WGS) entry which is preliminary data.</text>
</comment>
<dbReference type="AlphaFoldDB" id="A0A438CS50"/>
<reference evidence="2 3" key="1">
    <citation type="journal article" date="2018" name="PLoS Genet.">
        <title>Population sequencing reveals clonal diversity and ancestral inbreeding in the grapevine cultivar Chardonnay.</title>
        <authorList>
            <person name="Roach M.J."/>
            <person name="Johnson D.L."/>
            <person name="Bohlmann J."/>
            <person name="van Vuuren H.J."/>
            <person name="Jones S.J."/>
            <person name="Pretorius I.S."/>
            <person name="Schmidt S.A."/>
            <person name="Borneman A.R."/>
        </authorList>
    </citation>
    <scope>NUCLEOTIDE SEQUENCE [LARGE SCALE GENOMIC DNA]</scope>
    <source>
        <strain evidence="3">cv. Chardonnay</strain>
        <tissue evidence="2">Leaf</tissue>
    </source>
</reference>
<evidence type="ECO:0000313" key="2">
    <source>
        <dbReference type="EMBL" id="RVW26036.1"/>
    </source>
</evidence>
<feature type="region of interest" description="Disordered" evidence="1">
    <location>
        <begin position="25"/>
        <end position="54"/>
    </location>
</feature>
<evidence type="ECO:0000256" key="1">
    <source>
        <dbReference type="SAM" id="MobiDB-lite"/>
    </source>
</evidence>
<organism evidence="2 3">
    <name type="scientific">Vitis vinifera</name>
    <name type="common">Grape</name>
    <dbReference type="NCBI Taxonomy" id="29760"/>
    <lineage>
        <taxon>Eukaryota</taxon>
        <taxon>Viridiplantae</taxon>
        <taxon>Streptophyta</taxon>
        <taxon>Embryophyta</taxon>
        <taxon>Tracheophyta</taxon>
        <taxon>Spermatophyta</taxon>
        <taxon>Magnoliopsida</taxon>
        <taxon>eudicotyledons</taxon>
        <taxon>Gunneridae</taxon>
        <taxon>Pentapetalae</taxon>
        <taxon>rosids</taxon>
        <taxon>Vitales</taxon>
        <taxon>Vitaceae</taxon>
        <taxon>Viteae</taxon>
        <taxon>Vitis</taxon>
    </lineage>
</organism>
<feature type="compositionally biased region" description="Polar residues" evidence="1">
    <location>
        <begin position="45"/>
        <end position="54"/>
    </location>
</feature>
<dbReference type="Proteomes" id="UP000288805">
    <property type="component" value="Unassembled WGS sequence"/>
</dbReference>
<accession>A0A438CS50</accession>
<name>A0A438CS50_VITVI</name>
<sequence>MILQFHPRQLFSHILALSHTFSHFLPPSSNPLNGGEERSSEVPESGSSTPAAKP</sequence>
<proteinExistence type="predicted"/>
<protein>
    <submittedName>
        <fullName evidence="2">Uncharacterized protein</fullName>
    </submittedName>
</protein>
<gene>
    <name evidence="2" type="ORF">CK203_094385</name>
</gene>
<evidence type="ECO:0000313" key="3">
    <source>
        <dbReference type="Proteomes" id="UP000288805"/>
    </source>
</evidence>